<accession>A0A9N8E485</accession>
<protein>
    <submittedName>
        <fullName evidence="3">Arginine repressor, C-terminal domain</fullName>
    </submittedName>
</protein>
<dbReference type="Proteomes" id="UP001153069">
    <property type="component" value="Unassembled WGS sequence"/>
</dbReference>
<dbReference type="AlphaFoldDB" id="A0A9N8E485"/>
<evidence type="ECO:0000256" key="1">
    <source>
        <dbReference type="SAM" id="Coils"/>
    </source>
</evidence>
<comment type="caution">
    <text evidence="3">The sequence shown here is derived from an EMBL/GenBank/DDBJ whole genome shotgun (WGS) entry which is preliminary data.</text>
</comment>
<gene>
    <name evidence="3" type="ORF">SEMRO_603_G173860.1</name>
</gene>
<dbReference type="OrthoDB" id="40600at2759"/>
<evidence type="ECO:0000313" key="3">
    <source>
        <dbReference type="EMBL" id="CAB9513624.1"/>
    </source>
</evidence>
<name>A0A9N8E485_9STRA</name>
<evidence type="ECO:0000256" key="2">
    <source>
        <dbReference type="SAM" id="MobiDB-lite"/>
    </source>
</evidence>
<keyword evidence="4" id="KW-1185">Reference proteome</keyword>
<feature type="region of interest" description="Disordered" evidence="2">
    <location>
        <begin position="200"/>
        <end position="240"/>
    </location>
</feature>
<proteinExistence type="predicted"/>
<organism evidence="3 4">
    <name type="scientific">Seminavis robusta</name>
    <dbReference type="NCBI Taxonomy" id="568900"/>
    <lineage>
        <taxon>Eukaryota</taxon>
        <taxon>Sar</taxon>
        <taxon>Stramenopiles</taxon>
        <taxon>Ochrophyta</taxon>
        <taxon>Bacillariophyta</taxon>
        <taxon>Bacillariophyceae</taxon>
        <taxon>Bacillariophycidae</taxon>
        <taxon>Naviculales</taxon>
        <taxon>Naviculaceae</taxon>
        <taxon>Seminavis</taxon>
    </lineage>
</organism>
<feature type="compositionally biased region" description="Basic and acidic residues" evidence="2">
    <location>
        <begin position="213"/>
        <end position="226"/>
    </location>
</feature>
<feature type="coiled-coil region" evidence="1">
    <location>
        <begin position="480"/>
        <end position="511"/>
    </location>
</feature>
<sequence length="585" mass="64161">MTSTSLLAGANAITELLHSVGPVKVLSSCVGVLSLMALVKYRGAIRRRVKQIQEESWLFGAGVTMERVVEGSATIAEDGVFSDLRLLEMNPEFQAKCQQEGQPESSISASNDKGGIPVSLMTLLAISDVNAKVNGGNSTAVQDNFVPNYHLSAIDKMKVGESVKGTPTFVQNLNDEFFIPNDFILMGHDGDMTASAELQMAQDAGVQEEESHEDSVAYKNREDSKKTKSSLYDPEDRSLGEPVPVNHRLFPGLHLGWGDALNSHTKREILKMRLLSILLNKLGANYYRHANKNAGELFQVRMTDDDNAKVITTPRELVQALIDSIPVTTFKCFQPLEGEDAWSKLPLGVFLETHKNGNMAPAMMPHSGLDMVIQGPLAGTRADGTPSELRLQRFVGIEGFLEQGPHVRGLDAVRAARIAGLYATILNGLATELELPFGGYGLTAVCNDSAALVQQCLYDTTTIYPMTSIGRFLVQTVRYAERLQEHLANSEEDLEMEIQELQAIREAMKKIPSDLNASPSGAKSAATRLLATFQPNLPLKLMKDSRNVMESMAYLREEGEESQWRRKNQNVASDAKNLLVHVASE</sequence>
<dbReference type="EMBL" id="CAICTM010000602">
    <property type="protein sequence ID" value="CAB9513624.1"/>
    <property type="molecule type" value="Genomic_DNA"/>
</dbReference>
<evidence type="ECO:0000313" key="4">
    <source>
        <dbReference type="Proteomes" id="UP001153069"/>
    </source>
</evidence>
<keyword evidence="1" id="KW-0175">Coiled coil</keyword>
<reference evidence="3" key="1">
    <citation type="submission" date="2020-06" db="EMBL/GenBank/DDBJ databases">
        <authorList>
            <consortium name="Plant Systems Biology data submission"/>
        </authorList>
    </citation>
    <scope>NUCLEOTIDE SEQUENCE</scope>
    <source>
        <strain evidence="3">D6</strain>
    </source>
</reference>